<dbReference type="RefSeq" id="WP_344547376.1">
    <property type="nucleotide sequence ID" value="NZ_BAAATD010000013.1"/>
</dbReference>
<organism evidence="1 2">
    <name type="scientific">Actinomadura fulvescens</name>
    <dbReference type="NCBI Taxonomy" id="46160"/>
    <lineage>
        <taxon>Bacteria</taxon>
        <taxon>Bacillati</taxon>
        <taxon>Actinomycetota</taxon>
        <taxon>Actinomycetes</taxon>
        <taxon>Streptosporangiales</taxon>
        <taxon>Thermomonosporaceae</taxon>
        <taxon>Actinomadura</taxon>
    </lineage>
</organism>
<gene>
    <name evidence="1" type="ORF">GCM10010411_76430</name>
</gene>
<comment type="caution">
    <text evidence="1">The sequence shown here is derived from an EMBL/GenBank/DDBJ whole genome shotgun (WGS) entry which is preliminary data.</text>
</comment>
<sequence length="118" mass="12485">MRITNDDRVERAAAVLTFHRHDSDPDADGATALLLAELFHFAEQQEDLADVIAAALSGFSHQYAAESPEPTETPQALYALFATRTIAALLGTGSQIGACAVEVLTAALGQYLAARPTT</sequence>
<evidence type="ECO:0008006" key="3">
    <source>
        <dbReference type="Google" id="ProtNLM"/>
    </source>
</evidence>
<reference evidence="1 2" key="1">
    <citation type="journal article" date="2019" name="Int. J. Syst. Evol. Microbiol.">
        <title>The Global Catalogue of Microorganisms (GCM) 10K type strain sequencing project: providing services to taxonomists for standard genome sequencing and annotation.</title>
        <authorList>
            <consortium name="The Broad Institute Genomics Platform"/>
            <consortium name="The Broad Institute Genome Sequencing Center for Infectious Disease"/>
            <person name="Wu L."/>
            <person name="Ma J."/>
        </authorList>
    </citation>
    <scope>NUCLEOTIDE SEQUENCE [LARGE SCALE GENOMIC DNA]</scope>
    <source>
        <strain evidence="1 2">JCM 6833</strain>
    </source>
</reference>
<evidence type="ECO:0000313" key="2">
    <source>
        <dbReference type="Proteomes" id="UP001501509"/>
    </source>
</evidence>
<dbReference type="Proteomes" id="UP001501509">
    <property type="component" value="Unassembled WGS sequence"/>
</dbReference>
<dbReference type="EMBL" id="BAAATD010000013">
    <property type="protein sequence ID" value="GAA2627914.1"/>
    <property type="molecule type" value="Genomic_DNA"/>
</dbReference>
<protein>
    <recommendedName>
        <fullName evidence="3">TetR family transcriptional regulator</fullName>
    </recommendedName>
</protein>
<accession>A0ABN3QJM2</accession>
<proteinExistence type="predicted"/>
<name>A0ABN3QJM2_9ACTN</name>
<keyword evidence="2" id="KW-1185">Reference proteome</keyword>
<evidence type="ECO:0000313" key="1">
    <source>
        <dbReference type="EMBL" id="GAA2627914.1"/>
    </source>
</evidence>